<dbReference type="Gene3D" id="3.30.830.10">
    <property type="entry name" value="Metalloenzyme, LuxS/M16 peptidase-like"/>
    <property type="match status" value="2"/>
</dbReference>
<comment type="similarity">
    <text evidence="1">Belongs to the peptidase M16 family.</text>
</comment>
<dbReference type="PANTHER" id="PTHR11851">
    <property type="entry name" value="METALLOPROTEASE"/>
    <property type="match status" value="1"/>
</dbReference>
<dbReference type="Pfam" id="PF00675">
    <property type="entry name" value="Peptidase_M16"/>
    <property type="match status" value="1"/>
</dbReference>
<keyword evidence="6" id="KW-1185">Reference proteome</keyword>
<dbReference type="InterPro" id="IPR011249">
    <property type="entry name" value="Metalloenz_LuxS/M16"/>
</dbReference>
<accession>A0A7Y6NKC8</accession>
<feature type="region of interest" description="Disordered" evidence="2">
    <location>
        <begin position="1"/>
        <end position="23"/>
    </location>
</feature>
<feature type="domain" description="Peptidase M16 C-terminal" evidence="4">
    <location>
        <begin position="235"/>
        <end position="412"/>
    </location>
</feature>
<dbReference type="Pfam" id="PF05193">
    <property type="entry name" value="Peptidase_M16_C"/>
    <property type="match status" value="1"/>
</dbReference>
<evidence type="ECO:0000313" key="5">
    <source>
        <dbReference type="EMBL" id="NUZ04808.1"/>
    </source>
</evidence>
<dbReference type="InterPro" id="IPR011765">
    <property type="entry name" value="Pept_M16_N"/>
</dbReference>
<dbReference type="PANTHER" id="PTHR11851:SF49">
    <property type="entry name" value="MITOCHONDRIAL-PROCESSING PEPTIDASE SUBUNIT ALPHA"/>
    <property type="match status" value="1"/>
</dbReference>
<dbReference type="SUPFAM" id="SSF63411">
    <property type="entry name" value="LuxS/MPP-like metallohydrolase"/>
    <property type="match status" value="2"/>
</dbReference>
<dbReference type="InterPro" id="IPR007863">
    <property type="entry name" value="Peptidase_M16_C"/>
</dbReference>
<organism evidence="5 6">
    <name type="scientific">Piscinibacter koreensis</name>
    <dbReference type="NCBI Taxonomy" id="2742824"/>
    <lineage>
        <taxon>Bacteria</taxon>
        <taxon>Pseudomonadati</taxon>
        <taxon>Pseudomonadota</taxon>
        <taxon>Betaproteobacteria</taxon>
        <taxon>Burkholderiales</taxon>
        <taxon>Sphaerotilaceae</taxon>
        <taxon>Piscinibacter</taxon>
    </lineage>
</organism>
<feature type="domain" description="Peptidase M16 N-terminal" evidence="3">
    <location>
        <begin position="79"/>
        <end position="224"/>
    </location>
</feature>
<dbReference type="AlphaFoldDB" id="A0A7Y6NKC8"/>
<evidence type="ECO:0000259" key="3">
    <source>
        <dbReference type="Pfam" id="PF00675"/>
    </source>
</evidence>
<evidence type="ECO:0000259" key="4">
    <source>
        <dbReference type="Pfam" id="PF05193"/>
    </source>
</evidence>
<proteinExistence type="inferred from homology"/>
<comment type="caution">
    <text evidence="5">The sequence shown here is derived from an EMBL/GenBank/DDBJ whole genome shotgun (WGS) entry which is preliminary data.</text>
</comment>
<name>A0A7Y6NKC8_9BURK</name>
<evidence type="ECO:0000313" key="6">
    <source>
        <dbReference type="Proteomes" id="UP000529637"/>
    </source>
</evidence>
<evidence type="ECO:0000256" key="2">
    <source>
        <dbReference type="SAM" id="MobiDB-lite"/>
    </source>
</evidence>
<protein>
    <submittedName>
        <fullName evidence="5">Insulinase family protein</fullName>
    </submittedName>
</protein>
<sequence>MSSTSNSSTPRAPTRRRPGESIAAVRPAVKRTAVRAALLGLTAALLGRAALAAEPSAAPELPIPPIAFRARVLDNGLRVIAVERRATPTVAVQVWYHVGSRDDPPGRSGFAHLFEHMMFKATRNLADEQFDRLTEDVGGANNAFTSDDVTAYQSVVPANHLETLLWAEAERMANLRVDAANFRSERAVVQEEYRQQILAAPYGRFFNAIPGASYRVHPYRRTTIGSIEDLDAAELADVVAFHAAHYRPDNATLVVAGDFDPAQLDAWVDRYFGHLPRPPAAPARAPADEPPWPADRRVDLAAPRVPLPAVALTWLAPPLTHPDAAALRVAAAILANGDSSRLNQALVYRQQVASQAGFDADLRVGPGLLIGYAIAAGDSALERVRAALLTEVKRLIAQPPHAAELAKVKTQLITAAFMTRQTALGLGAAVAEAAVLEGDPARVNASLDDLRRVSAADVQRVLRRYVAGAHHVTIAYRQAPAAR</sequence>
<dbReference type="GO" id="GO:0046872">
    <property type="term" value="F:metal ion binding"/>
    <property type="evidence" value="ECO:0007669"/>
    <property type="project" value="InterPro"/>
</dbReference>
<dbReference type="InterPro" id="IPR050361">
    <property type="entry name" value="MPP/UQCRC_Complex"/>
</dbReference>
<reference evidence="5 6" key="1">
    <citation type="submission" date="2020-06" db="EMBL/GenBank/DDBJ databases">
        <title>Schlegella sp. ID0723 isolated from air conditioner.</title>
        <authorList>
            <person name="Kim D.Y."/>
            <person name="Kim D.-U."/>
        </authorList>
    </citation>
    <scope>NUCLEOTIDE SEQUENCE [LARGE SCALE GENOMIC DNA]</scope>
    <source>
        <strain evidence="5 6">ID0723</strain>
    </source>
</reference>
<evidence type="ECO:0000256" key="1">
    <source>
        <dbReference type="ARBA" id="ARBA00007261"/>
    </source>
</evidence>
<dbReference type="EMBL" id="JABWMJ010000001">
    <property type="protein sequence ID" value="NUZ04808.1"/>
    <property type="molecule type" value="Genomic_DNA"/>
</dbReference>
<dbReference type="Proteomes" id="UP000529637">
    <property type="component" value="Unassembled WGS sequence"/>
</dbReference>
<gene>
    <name evidence="5" type="ORF">HQN59_03445</name>
</gene>
<feature type="compositionally biased region" description="Low complexity" evidence="2">
    <location>
        <begin position="1"/>
        <end position="12"/>
    </location>
</feature>